<reference evidence="4" key="1">
    <citation type="submission" date="2018-12" db="EMBL/GenBank/DDBJ databases">
        <title>Dusodibacter welbiota gen. nov., sp. nov., isolated from human faeces and emended description of the Oscillibacter genus.</title>
        <authorList>
            <person name="Le Roy T."/>
            <person name="Van der Smissen P."/>
            <person name="Delzenne N."/>
            <person name="Muccioli G."/>
            <person name="Collet J.F."/>
            <person name="Cani P.D."/>
        </authorList>
    </citation>
    <scope>NUCLEOTIDE SEQUENCE [LARGE SCALE GENOMIC DNA]</scope>
    <source>
        <strain evidence="4">J115</strain>
    </source>
</reference>
<keyword evidence="2" id="KW-0812">Transmembrane</keyword>
<sequence length="112" mass="12444">MAQHDGNKQRGWVNYFRVLAGGYLLYLAYQLMKGIWDGTAETVALNAAAGAVFAAAGAMVLWREWKAYQYAKAHKDDPDSWSQDDALPEQKRPATPAEQVGPEADQKGRDEE</sequence>
<keyword evidence="2" id="KW-0472">Membrane</keyword>
<dbReference type="RefSeq" id="WP_119311066.1">
    <property type="nucleotide sequence ID" value="NZ_CP034413.3"/>
</dbReference>
<dbReference type="EMBL" id="CP034413">
    <property type="protein sequence ID" value="QCI57968.1"/>
    <property type="molecule type" value="Genomic_DNA"/>
</dbReference>
<evidence type="ECO:0000313" key="4">
    <source>
        <dbReference type="Proteomes" id="UP000298642"/>
    </source>
</evidence>
<protein>
    <submittedName>
        <fullName evidence="3">Uncharacterized protein</fullName>
    </submittedName>
</protein>
<name>A0A4D7AKF9_9FIRM</name>
<dbReference type="KEGG" id="obj:EIO64_00980"/>
<proteinExistence type="predicted"/>
<dbReference type="Proteomes" id="UP000298642">
    <property type="component" value="Chromosome"/>
</dbReference>
<keyword evidence="4" id="KW-1185">Reference proteome</keyword>
<feature type="transmembrane region" description="Helical" evidence="2">
    <location>
        <begin position="12"/>
        <end position="31"/>
    </location>
</feature>
<evidence type="ECO:0000313" key="3">
    <source>
        <dbReference type="EMBL" id="QCI57968.1"/>
    </source>
</evidence>
<evidence type="ECO:0000256" key="2">
    <source>
        <dbReference type="SAM" id="Phobius"/>
    </source>
</evidence>
<feature type="region of interest" description="Disordered" evidence="1">
    <location>
        <begin position="74"/>
        <end position="112"/>
    </location>
</feature>
<dbReference type="GeneID" id="89522900"/>
<gene>
    <name evidence="3" type="ORF">EIO64_00980</name>
</gene>
<keyword evidence="2" id="KW-1133">Transmembrane helix</keyword>
<accession>A0A4D7AKF9</accession>
<organism evidence="3 4">
    <name type="scientific">Dysosmobacter welbionis</name>
    <dbReference type="NCBI Taxonomy" id="2093857"/>
    <lineage>
        <taxon>Bacteria</taxon>
        <taxon>Bacillati</taxon>
        <taxon>Bacillota</taxon>
        <taxon>Clostridia</taxon>
        <taxon>Eubacteriales</taxon>
        <taxon>Oscillospiraceae</taxon>
        <taxon>Dysosmobacter</taxon>
    </lineage>
</organism>
<evidence type="ECO:0000256" key="1">
    <source>
        <dbReference type="SAM" id="MobiDB-lite"/>
    </source>
</evidence>
<dbReference type="AlphaFoldDB" id="A0A4D7AKF9"/>
<feature type="transmembrane region" description="Helical" evidence="2">
    <location>
        <begin position="43"/>
        <end position="62"/>
    </location>
</feature>